<keyword evidence="1" id="KW-0472">Membrane</keyword>
<dbReference type="AlphaFoldDB" id="A0AAP2DJ99"/>
<feature type="transmembrane region" description="Helical" evidence="1">
    <location>
        <begin position="74"/>
        <end position="93"/>
    </location>
</feature>
<keyword evidence="3" id="KW-1185">Reference proteome</keyword>
<reference evidence="2 3" key="1">
    <citation type="submission" date="2021-05" db="EMBL/GenBank/DDBJ databases">
        <title>A Polyphasic approach of four new species of the genus Ohtaekwangia: Ohtaekwangia histidinii sp. nov., Ohtaekwangia cretensis sp. nov., Ohtaekwangia indiensis sp. nov., Ohtaekwangia reichenbachii sp. nov. from diverse environment.</title>
        <authorList>
            <person name="Octaviana S."/>
        </authorList>
    </citation>
    <scope>NUCLEOTIDE SEQUENCE [LARGE SCALE GENOMIC DNA]</scope>
    <source>
        <strain evidence="2 3">PWU37</strain>
    </source>
</reference>
<keyword evidence="1" id="KW-1133">Transmembrane helix</keyword>
<proteinExistence type="predicted"/>
<keyword evidence="1" id="KW-0812">Transmembrane</keyword>
<dbReference type="EMBL" id="JAHESC010000068">
    <property type="protein sequence ID" value="MBT1690477.1"/>
    <property type="molecule type" value="Genomic_DNA"/>
</dbReference>
<feature type="transmembrane region" description="Helical" evidence="1">
    <location>
        <begin position="43"/>
        <end position="62"/>
    </location>
</feature>
<sequence length="103" mass="11242">MTNSVEMKASSQSLGWKFFNAFFGVVVIGIGTVNIFWGNDPGFGIFLIVLSSAYFPPIQALLKEKTGRTIPGLVKFLLGVFILWAALGVGELFDKVDMMIHGL</sequence>
<evidence type="ECO:0000256" key="1">
    <source>
        <dbReference type="SAM" id="Phobius"/>
    </source>
</evidence>
<dbReference type="Proteomes" id="UP001319180">
    <property type="component" value="Unassembled WGS sequence"/>
</dbReference>
<name>A0AAP2DJ99_9BACT</name>
<feature type="transmembrane region" description="Helical" evidence="1">
    <location>
        <begin position="18"/>
        <end position="37"/>
    </location>
</feature>
<evidence type="ECO:0000313" key="2">
    <source>
        <dbReference type="EMBL" id="MBT1690477.1"/>
    </source>
</evidence>
<protein>
    <submittedName>
        <fullName evidence="2">Uncharacterized protein</fullName>
    </submittedName>
</protein>
<accession>A0AAP2DJ99</accession>
<evidence type="ECO:0000313" key="3">
    <source>
        <dbReference type="Proteomes" id="UP001319180"/>
    </source>
</evidence>
<comment type="caution">
    <text evidence="2">The sequence shown here is derived from an EMBL/GenBank/DDBJ whole genome shotgun (WGS) entry which is preliminary data.</text>
</comment>
<organism evidence="2 3">
    <name type="scientific">Dawidia soli</name>
    <dbReference type="NCBI Taxonomy" id="2782352"/>
    <lineage>
        <taxon>Bacteria</taxon>
        <taxon>Pseudomonadati</taxon>
        <taxon>Bacteroidota</taxon>
        <taxon>Cytophagia</taxon>
        <taxon>Cytophagales</taxon>
        <taxon>Chryseotaleaceae</taxon>
        <taxon>Dawidia</taxon>
    </lineage>
</organism>
<dbReference type="RefSeq" id="WP_254093872.1">
    <property type="nucleotide sequence ID" value="NZ_JAHESC010000068.1"/>
</dbReference>
<gene>
    <name evidence="2" type="ORF">KK078_28185</name>
</gene>